<dbReference type="EMBL" id="NHTK01000928">
    <property type="protein sequence ID" value="PPR04552.1"/>
    <property type="molecule type" value="Genomic_DNA"/>
</dbReference>
<reference evidence="2 3" key="1">
    <citation type="journal article" date="2018" name="Evol. Lett.">
        <title>Horizontal gene cluster transfer increased hallucinogenic mushroom diversity.</title>
        <authorList>
            <person name="Reynolds H.T."/>
            <person name="Vijayakumar V."/>
            <person name="Gluck-Thaler E."/>
            <person name="Korotkin H.B."/>
            <person name="Matheny P.B."/>
            <person name="Slot J.C."/>
        </authorList>
    </citation>
    <scope>NUCLEOTIDE SEQUENCE [LARGE SCALE GENOMIC DNA]</scope>
    <source>
        <strain evidence="2 3">2629</strain>
    </source>
</reference>
<evidence type="ECO:0000259" key="1">
    <source>
        <dbReference type="Pfam" id="PF08031"/>
    </source>
</evidence>
<comment type="caution">
    <text evidence="2">The sequence shown here is derived from an EMBL/GenBank/DDBJ whole genome shotgun (WGS) entry which is preliminary data.</text>
</comment>
<keyword evidence="3" id="KW-1185">Reference proteome</keyword>
<proteinExistence type="predicted"/>
<protein>
    <recommendedName>
        <fullName evidence="1">Berberine/berberine-like domain-containing protein</fullName>
    </recommendedName>
</protein>
<dbReference type="Gene3D" id="3.40.462.20">
    <property type="match status" value="1"/>
</dbReference>
<dbReference type="OrthoDB" id="9983560at2759"/>
<feature type="domain" description="Berberine/berberine-like" evidence="1">
    <location>
        <begin position="144"/>
        <end position="182"/>
    </location>
</feature>
<sequence length="196" mass="21413">IHSQNGIGFNYTVGDFSGVPAAVSSVLIPRTSFETNTDDLANALAELTDARPFLVGGGVVSKVDPDAMAVNPAFRSMLSDITIALSWNVTTATPQEVHAVEQTVTDWANGIRDVTKSPGAYVNEASNLNAYIRRIVNLLPFSQAEILIPNFQEAYWGNHYARLRAFKQSIDPNDLLIVRQGVNSEGWDDEIMCKTL</sequence>
<dbReference type="GO" id="GO:0016491">
    <property type="term" value="F:oxidoreductase activity"/>
    <property type="evidence" value="ECO:0007669"/>
    <property type="project" value="InterPro"/>
</dbReference>
<dbReference type="Proteomes" id="UP000284842">
    <property type="component" value="Unassembled WGS sequence"/>
</dbReference>
<name>A0A409YNF4_9AGAR</name>
<dbReference type="STRING" id="181874.A0A409YNF4"/>
<dbReference type="InParanoid" id="A0A409YNF4"/>
<dbReference type="InterPro" id="IPR016169">
    <property type="entry name" value="FAD-bd_PCMH_sub2"/>
</dbReference>
<dbReference type="Gene3D" id="3.30.465.10">
    <property type="match status" value="1"/>
</dbReference>
<gene>
    <name evidence="2" type="ORF">CVT24_012090</name>
</gene>
<evidence type="ECO:0000313" key="3">
    <source>
        <dbReference type="Proteomes" id="UP000284842"/>
    </source>
</evidence>
<evidence type="ECO:0000313" key="2">
    <source>
        <dbReference type="EMBL" id="PPR04552.1"/>
    </source>
</evidence>
<feature type="non-terminal residue" evidence="2">
    <location>
        <position position="1"/>
    </location>
</feature>
<organism evidence="2 3">
    <name type="scientific">Panaeolus cyanescens</name>
    <dbReference type="NCBI Taxonomy" id="181874"/>
    <lineage>
        <taxon>Eukaryota</taxon>
        <taxon>Fungi</taxon>
        <taxon>Dikarya</taxon>
        <taxon>Basidiomycota</taxon>
        <taxon>Agaricomycotina</taxon>
        <taxon>Agaricomycetes</taxon>
        <taxon>Agaricomycetidae</taxon>
        <taxon>Agaricales</taxon>
        <taxon>Agaricineae</taxon>
        <taxon>Galeropsidaceae</taxon>
        <taxon>Panaeolus</taxon>
    </lineage>
</organism>
<dbReference type="AlphaFoldDB" id="A0A409YNF4"/>
<accession>A0A409YNF4</accession>
<dbReference type="InterPro" id="IPR012951">
    <property type="entry name" value="BBE"/>
</dbReference>
<dbReference type="GO" id="GO:0050660">
    <property type="term" value="F:flavin adenine dinucleotide binding"/>
    <property type="evidence" value="ECO:0007669"/>
    <property type="project" value="InterPro"/>
</dbReference>
<dbReference type="Pfam" id="PF08031">
    <property type="entry name" value="BBE"/>
    <property type="match status" value="1"/>
</dbReference>